<dbReference type="EMBL" id="JACRSY010000008">
    <property type="protein sequence ID" value="MBC8579201.1"/>
    <property type="molecule type" value="Genomic_DNA"/>
</dbReference>
<dbReference type="Proteomes" id="UP000655830">
    <property type="component" value="Unassembled WGS sequence"/>
</dbReference>
<dbReference type="PROSITE" id="PS00893">
    <property type="entry name" value="NUDIX_BOX"/>
    <property type="match status" value="1"/>
</dbReference>
<accession>A0A926IE42</accession>
<dbReference type="InterPro" id="IPR000086">
    <property type="entry name" value="NUDIX_hydrolase_dom"/>
</dbReference>
<keyword evidence="1" id="KW-0378">Hydrolase</keyword>
<dbReference type="PROSITE" id="PS51462">
    <property type="entry name" value="NUDIX"/>
    <property type="match status" value="1"/>
</dbReference>
<dbReference type="RefSeq" id="WP_249332345.1">
    <property type="nucleotide sequence ID" value="NZ_JACRSY010000008.1"/>
</dbReference>
<proteinExistence type="predicted"/>
<feature type="domain" description="Nudix hydrolase" evidence="2">
    <location>
        <begin position="14"/>
        <end position="141"/>
    </location>
</feature>
<evidence type="ECO:0000313" key="4">
    <source>
        <dbReference type="Proteomes" id="UP000655830"/>
    </source>
</evidence>
<protein>
    <submittedName>
        <fullName evidence="3">NUDIX domain-containing protein</fullName>
    </submittedName>
</protein>
<keyword evidence="4" id="KW-1185">Reference proteome</keyword>
<dbReference type="GO" id="GO:0016787">
    <property type="term" value="F:hydrolase activity"/>
    <property type="evidence" value="ECO:0007669"/>
    <property type="project" value="UniProtKB-KW"/>
</dbReference>
<name>A0A926IE42_9FIRM</name>
<evidence type="ECO:0000256" key="1">
    <source>
        <dbReference type="ARBA" id="ARBA00022801"/>
    </source>
</evidence>
<dbReference type="InterPro" id="IPR015797">
    <property type="entry name" value="NUDIX_hydrolase-like_dom_sf"/>
</dbReference>
<dbReference type="SUPFAM" id="SSF55811">
    <property type="entry name" value="Nudix"/>
    <property type="match status" value="1"/>
</dbReference>
<dbReference type="InterPro" id="IPR020084">
    <property type="entry name" value="NUDIX_hydrolase_CS"/>
</dbReference>
<organism evidence="3 4">
    <name type="scientific">Zhenhengia yiwuensis</name>
    <dbReference type="NCBI Taxonomy" id="2763666"/>
    <lineage>
        <taxon>Bacteria</taxon>
        <taxon>Bacillati</taxon>
        <taxon>Bacillota</taxon>
        <taxon>Clostridia</taxon>
        <taxon>Lachnospirales</taxon>
        <taxon>Lachnospiraceae</taxon>
        <taxon>Zhenhengia</taxon>
    </lineage>
</organism>
<reference evidence="3" key="1">
    <citation type="submission" date="2020-08" db="EMBL/GenBank/DDBJ databases">
        <title>Genome public.</title>
        <authorList>
            <person name="Liu C."/>
            <person name="Sun Q."/>
        </authorList>
    </citation>
    <scope>NUCLEOTIDE SEQUENCE</scope>
    <source>
        <strain evidence="3">NSJ-12</strain>
    </source>
</reference>
<comment type="caution">
    <text evidence="3">The sequence shown here is derived from an EMBL/GenBank/DDBJ whole genome shotgun (WGS) entry which is preliminary data.</text>
</comment>
<dbReference type="AlphaFoldDB" id="A0A926IE42"/>
<evidence type="ECO:0000259" key="2">
    <source>
        <dbReference type="PROSITE" id="PS51462"/>
    </source>
</evidence>
<evidence type="ECO:0000313" key="3">
    <source>
        <dbReference type="EMBL" id="MBC8579201.1"/>
    </source>
</evidence>
<dbReference type="Gene3D" id="3.90.79.10">
    <property type="entry name" value="Nucleoside Triphosphate Pyrophosphohydrolase"/>
    <property type="match status" value="1"/>
</dbReference>
<gene>
    <name evidence="3" type="ORF">H8718_06630</name>
</gene>
<dbReference type="Pfam" id="PF00293">
    <property type="entry name" value="NUDIX"/>
    <property type="match status" value="1"/>
</dbReference>
<sequence length="145" mass="16921">MVDKTFGEKVEGNAYYDRLGAYLICMDGDKAAVVKTPKGYFLLGGGLEGNENHMDCIKREILEEIGFTANVHSYICSAEEYWLHKELGYFHPVQYYYYGELVEKIVEPVEIDHKLEWISIEDIETKMYIKAQGWAIKNFLENYRK</sequence>